<keyword evidence="2" id="KW-0812">Transmembrane</keyword>
<protein>
    <submittedName>
        <fullName evidence="3">Uncharacterized protein</fullName>
    </submittedName>
</protein>
<keyword evidence="2" id="KW-1133">Transmembrane helix</keyword>
<dbReference type="OrthoDB" id="2505950at2759"/>
<feature type="transmembrane region" description="Helical" evidence="2">
    <location>
        <begin position="32"/>
        <end position="52"/>
    </location>
</feature>
<feature type="compositionally biased region" description="Polar residues" evidence="1">
    <location>
        <begin position="106"/>
        <end position="115"/>
    </location>
</feature>
<proteinExistence type="predicted"/>
<name>A0A4Y9ZZR6_9AGAM</name>
<dbReference type="AlphaFoldDB" id="A0A4Y9ZZR6"/>
<gene>
    <name evidence="3" type="ORF">EWM64_g3683</name>
</gene>
<keyword evidence="2" id="KW-0472">Membrane</keyword>
<dbReference type="EMBL" id="SFCI01000355">
    <property type="protein sequence ID" value="TFY80332.1"/>
    <property type="molecule type" value="Genomic_DNA"/>
</dbReference>
<evidence type="ECO:0000256" key="1">
    <source>
        <dbReference type="SAM" id="MobiDB-lite"/>
    </source>
</evidence>
<keyword evidence="4" id="KW-1185">Reference proteome</keyword>
<evidence type="ECO:0000313" key="3">
    <source>
        <dbReference type="EMBL" id="TFY80332.1"/>
    </source>
</evidence>
<evidence type="ECO:0000256" key="2">
    <source>
        <dbReference type="SAM" id="Phobius"/>
    </source>
</evidence>
<reference evidence="3 4" key="1">
    <citation type="submission" date="2019-02" db="EMBL/GenBank/DDBJ databases">
        <title>Genome sequencing of the rare red list fungi Hericium alpestre (H. flagellum).</title>
        <authorList>
            <person name="Buettner E."/>
            <person name="Kellner H."/>
        </authorList>
    </citation>
    <scope>NUCLEOTIDE SEQUENCE [LARGE SCALE GENOMIC DNA]</scope>
    <source>
        <strain evidence="3 4">DSM 108284</strain>
    </source>
</reference>
<sequence>MASWTDIFSLILVRILLTPCELKLSTFEQTIAIFVGTIVGVVLLVRRFSAYISSTKESLKKRGWTISSNGVSVKTSKRMNREDYLDATQRGFIKAMGSSRHGADPSMNSAHTTPNSSPSLASRPAPLSRTSSQSSGNGNGNAKLGNGIFNRK</sequence>
<evidence type="ECO:0000313" key="4">
    <source>
        <dbReference type="Proteomes" id="UP000298061"/>
    </source>
</evidence>
<comment type="caution">
    <text evidence="3">The sequence shown here is derived from an EMBL/GenBank/DDBJ whole genome shotgun (WGS) entry which is preliminary data.</text>
</comment>
<dbReference type="Proteomes" id="UP000298061">
    <property type="component" value="Unassembled WGS sequence"/>
</dbReference>
<feature type="compositionally biased region" description="Low complexity" evidence="1">
    <location>
        <begin position="116"/>
        <end position="152"/>
    </location>
</feature>
<feature type="region of interest" description="Disordered" evidence="1">
    <location>
        <begin position="96"/>
        <end position="152"/>
    </location>
</feature>
<accession>A0A4Y9ZZR6</accession>
<organism evidence="3 4">
    <name type="scientific">Hericium alpestre</name>
    <dbReference type="NCBI Taxonomy" id="135208"/>
    <lineage>
        <taxon>Eukaryota</taxon>
        <taxon>Fungi</taxon>
        <taxon>Dikarya</taxon>
        <taxon>Basidiomycota</taxon>
        <taxon>Agaricomycotina</taxon>
        <taxon>Agaricomycetes</taxon>
        <taxon>Russulales</taxon>
        <taxon>Hericiaceae</taxon>
        <taxon>Hericium</taxon>
    </lineage>
</organism>